<protein>
    <submittedName>
        <fullName evidence="3">Uncharacterized protein</fullName>
    </submittedName>
</protein>
<keyword evidence="1" id="KW-0175">Coiled coil</keyword>
<dbReference type="InParanoid" id="A0A078AWH6"/>
<evidence type="ECO:0000256" key="1">
    <source>
        <dbReference type="SAM" id="Coils"/>
    </source>
</evidence>
<dbReference type="EMBL" id="CCKQ01014608">
    <property type="protein sequence ID" value="CDW86396.1"/>
    <property type="molecule type" value="Genomic_DNA"/>
</dbReference>
<organism evidence="3 4">
    <name type="scientific">Stylonychia lemnae</name>
    <name type="common">Ciliate</name>
    <dbReference type="NCBI Taxonomy" id="5949"/>
    <lineage>
        <taxon>Eukaryota</taxon>
        <taxon>Sar</taxon>
        <taxon>Alveolata</taxon>
        <taxon>Ciliophora</taxon>
        <taxon>Intramacronucleata</taxon>
        <taxon>Spirotrichea</taxon>
        <taxon>Stichotrichia</taxon>
        <taxon>Sporadotrichida</taxon>
        <taxon>Oxytrichidae</taxon>
        <taxon>Stylonychinae</taxon>
        <taxon>Stylonychia</taxon>
    </lineage>
</organism>
<evidence type="ECO:0000313" key="3">
    <source>
        <dbReference type="EMBL" id="CDW86396.1"/>
    </source>
</evidence>
<keyword evidence="4" id="KW-1185">Reference proteome</keyword>
<name>A0A078AWH6_STYLE</name>
<feature type="compositionally biased region" description="Basic and acidic residues" evidence="2">
    <location>
        <begin position="371"/>
        <end position="383"/>
    </location>
</feature>
<feature type="coiled-coil region" evidence="1">
    <location>
        <begin position="301"/>
        <end position="349"/>
    </location>
</feature>
<gene>
    <name evidence="3" type="primary">Contig17070.g18189</name>
    <name evidence="3" type="ORF">STYLEM_15490</name>
</gene>
<proteinExistence type="predicted"/>
<sequence length="402" mass="47277">MGGNEKFQRFIQFYKLEDFEPRQRYQTIAAQYYRMKLKCLSNFQTPEFEAPSIEEGQKMIDGDEGWVMVKTKDGQIIKTEDFVGDIMFQDDDDDDYDRYVKNLSQSQAHSQKKNFREEVKDIWGKASEFGKKQSQKLKSKIQDSKNKDKVKENVDEKIKVNILKQSFLNVNQNSEGKTDGVKKFTSKIKLGISNLFKKKPKNIQYEHDEPMHDELDADANPYIRSIARNPEVEDIKLFDDIRDNEDPYSTNSNQIEQELMKEIMFDKSDPSNHRNLTKSEIIEDSEKSKTITQFLPEQLQNQDALLEIEQEKNLAEKLNLEEASSAIQNLALELQYKQQEQENVQQDEEEAFDIDEADQKILIDFDDVRKKEQEQEEELKQSKLIESNDQVQYPVQDDPYQQ</sequence>
<feature type="region of interest" description="Disordered" evidence="2">
    <location>
        <begin position="371"/>
        <end position="402"/>
    </location>
</feature>
<evidence type="ECO:0000256" key="2">
    <source>
        <dbReference type="SAM" id="MobiDB-lite"/>
    </source>
</evidence>
<evidence type="ECO:0000313" key="4">
    <source>
        <dbReference type="Proteomes" id="UP000039865"/>
    </source>
</evidence>
<feature type="compositionally biased region" description="Polar residues" evidence="2">
    <location>
        <begin position="388"/>
        <end position="402"/>
    </location>
</feature>
<dbReference type="AlphaFoldDB" id="A0A078AWH6"/>
<accession>A0A078AWH6</accession>
<reference evidence="3 4" key="1">
    <citation type="submission" date="2014-06" db="EMBL/GenBank/DDBJ databases">
        <authorList>
            <person name="Swart Estienne"/>
        </authorList>
    </citation>
    <scope>NUCLEOTIDE SEQUENCE [LARGE SCALE GENOMIC DNA]</scope>
    <source>
        <strain evidence="3 4">130c</strain>
    </source>
</reference>
<dbReference type="Proteomes" id="UP000039865">
    <property type="component" value="Unassembled WGS sequence"/>
</dbReference>